<proteinExistence type="predicted"/>
<evidence type="ECO:0000256" key="1">
    <source>
        <dbReference type="SAM" id="MobiDB-lite"/>
    </source>
</evidence>
<sequence>MILYLHNKVWIKEPETLHMIIYLQLLTHMFLQTKPNIRGLQHNQVVGSCKPSVSNTTKLQGPDSPEDDLVIIVNESDEDEPNAETEDTSVPRSSSPSSLPAELKDLPSKFNELTKDIKGLKT</sequence>
<accession>A0A699K4N6</accession>
<feature type="region of interest" description="Disordered" evidence="1">
    <location>
        <begin position="74"/>
        <end position="107"/>
    </location>
</feature>
<protein>
    <submittedName>
        <fullName evidence="2">Uncharacterized protein</fullName>
    </submittedName>
</protein>
<evidence type="ECO:0000313" key="2">
    <source>
        <dbReference type="EMBL" id="GFA71563.1"/>
    </source>
</evidence>
<name>A0A699K4N6_TANCI</name>
<feature type="compositionally biased region" description="Low complexity" evidence="1">
    <location>
        <begin position="90"/>
        <end position="100"/>
    </location>
</feature>
<dbReference type="EMBL" id="BKCJ010474273">
    <property type="protein sequence ID" value="GFA71563.1"/>
    <property type="molecule type" value="Genomic_DNA"/>
</dbReference>
<organism evidence="2">
    <name type="scientific">Tanacetum cinerariifolium</name>
    <name type="common">Dalmatian daisy</name>
    <name type="synonym">Chrysanthemum cinerariifolium</name>
    <dbReference type="NCBI Taxonomy" id="118510"/>
    <lineage>
        <taxon>Eukaryota</taxon>
        <taxon>Viridiplantae</taxon>
        <taxon>Streptophyta</taxon>
        <taxon>Embryophyta</taxon>
        <taxon>Tracheophyta</taxon>
        <taxon>Spermatophyta</taxon>
        <taxon>Magnoliopsida</taxon>
        <taxon>eudicotyledons</taxon>
        <taxon>Gunneridae</taxon>
        <taxon>Pentapetalae</taxon>
        <taxon>asterids</taxon>
        <taxon>campanulids</taxon>
        <taxon>Asterales</taxon>
        <taxon>Asteraceae</taxon>
        <taxon>Asteroideae</taxon>
        <taxon>Anthemideae</taxon>
        <taxon>Anthemidinae</taxon>
        <taxon>Tanacetum</taxon>
    </lineage>
</organism>
<reference evidence="2" key="1">
    <citation type="journal article" date="2019" name="Sci. Rep.">
        <title>Draft genome of Tanacetum cinerariifolium, the natural source of mosquito coil.</title>
        <authorList>
            <person name="Yamashiro T."/>
            <person name="Shiraishi A."/>
            <person name="Satake H."/>
            <person name="Nakayama K."/>
        </authorList>
    </citation>
    <scope>NUCLEOTIDE SEQUENCE</scope>
</reference>
<gene>
    <name evidence="2" type="ORF">Tci_643535</name>
</gene>
<feature type="compositionally biased region" description="Acidic residues" evidence="1">
    <location>
        <begin position="74"/>
        <end position="87"/>
    </location>
</feature>
<dbReference type="AlphaFoldDB" id="A0A699K4N6"/>
<comment type="caution">
    <text evidence="2">The sequence shown here is derived from an EMBL/GenBank/DDBJ whole genome shotgun (WGS) entry which is preliminary data.</text>
</comment>